<comment type="caution">
    <text evidence="2">The sequence shown here is derived from an EMBL/GenBank/DDBJ whole genome shotgun (WGS) entry which is preliminary data.</text>
</comment>
<dbReference type="EMBL" id="CAXHTB010000018">
    <property type="protein sequence ID" value="CAL0325245.1"/>
    <property type="molecule type" value="Genomic_DNA"/>
</dbReference>
<evidence type="ECO:0000256" key="1">
    <source>
        <dbReference type="SAM" id="MobiDB-lite"/>
    </source>
</evidence>
<evidence type="ECO:0000313" key="2">
    <source>
        <dbReference type="EMBL" id="CAL0325245.1"/>
    </source>
</evidence>
<dbReference type="AlphaFoldDB" id="A0AAV1XVY3"/>
<evidence type="ECO:0008006" key="4">
    <source>
        <dbReference type="Google" id="ProtNLM"/>
    </source>
</evidence>
<dbReference type="PANTHER" id="PTHR38390">
    <property type="entry name" value="OS01G0103900 PROTEIN"/>
    <property type="match status" value="1"/>
</dbReference>
<organism evidence="2 3">
    <name type="scientific">Lupinus luteus</name>
    <name type="common">European yellow lupine</name>
    <dbReference type="NCBI Taxonomy" id="3873"/>
    <lineage>
        <taxon>Eukaryota</taxon>
        <taxon>Viridiplantae</taxon>
        <taxon>Streptophyta</taxon>
        <taxon>Embryophyta</taxon>
        <taxon>Tracheophyta</taxon>
        <taxon>Spermatophyta</taxon>
        <taxon>Magnoliopsida</taxon>
        <taxon>eudicotyledons</taxon>
        <taxon>Gunneridae</taxon>
        <taxon>Pentapetalae</taxon>
        <taxon>rosids</taxon>
        <taxon>fabids</taxon>
        <taxon>Fabales</taxon>
        <taxon>Fabaceae</taxon>
        <taxon>Papilionoideae</taxon>
        <taxon>50 kb inversion clade</taxon>
        <taxon>genistoids sensu lato</taxon>
        <taxon>core genistoids</taxon>
        <taxon>Genisteae</taxon>
        <taxon>Lupinus</taxon>
    </lineage>
</organism>
<feature type="compositionally biased region" description="Polar residues" evidence="1">
    <location>
        <begin position="1"/>
        <end position="22"/>
    </location>
</feature>
<protein>
    <recommendedName>
        <fullName evidence="4">CCZ1/INTU/HSP4 first Longin domain-containing protein</fullName>
    </recommendedName>
</protein>
<proteinExistence type="predicted"/>
<dbReference type="PANTHER" id="PTHR38390:SF2">
    <property type="entry name" value="OS01G0103900 PROTEIN"/>
    <property type="match status" value="1"/>
</dbReference>
<keyword evidence="3" id="KW-1185">Reference proteome</keyword>
<reference evidence="2 3" key="1">
    <citation type="submission" date="2024-03" db="EMBL/GenBank/DDBJ databases">
        <authorList>
            <person name="Martinez-Hernandez J."/>
        </authorList>
    </citation>
    <scope>NUCLEOTIDE SEQUENCE [LARGE SCALE GENOMIC DNA]</scope>
</reference>
<feature type="region of interest" description="Disordered" evidence="1">
    <location>
        <begin position="1"/>
        <end position="36"/>
    </location>
</feature>
<dbReference type="Proteomes" id="UP001497480">
    <property type="component" value="Unassembled WGS sequence"/>
</dbReference>
<sequence length="194" mass="21803">MDSFSFPQDSSNGFSSSAQQRNRPAASPDLKEHEQGLAVENSQKLESLFQLANFYVVSTFTSPDGKSAILADKIGLCYIFKNRLSSSDELKIVYTPTGSFNLSDSHQAVNNLPSNTFLPHTDNNSDFRVFHSLVRKWLQGLKDDMEEPLLALFTFKDNLLDSVDHIFCNLFALVNPITNIFSHCQVKVLQIHID</sequence>
<evidence type="ECO:0000313" key="3">
    <source>
        <dbReference type="Proteomes" id="UP001497480"/>
    </source>
</evidence>
<accession>A0AAV1XVY3</accession>
<gene>
    <name evidence="2" type="ORF">LLUT_LOCUS26305</name>
</gene>
<name>A0AAV1XVY3_LUPLU</name>